<dbReference type="InterPro" id="IPR052907">
    <property type="entry name" value="Beta-lactamase/esterase"/>
</dbReference>
<dbReference type="Proteomes" id="UP000706039">
    <property type="component" value="Unassembled WGS sequence"/>
</dbReference>
<reference evidence="2 3" key="1">
    <citation type="submission" date="2021-08" db="EMBL/GenBank/DDBJ databases">
        <authorList>
            <person name="Tuo L."/>
        </authorList>
    </citation>
    <scope>NUCLEOTIDE SEQUENCE [LARGE SCALE GENOMIC DNA]</scope>
    <source>
        <strain evidence="2 3">JCM 31229</strain>
    </source>
</reference>
<keyword evidence="3" id="KW-1185">Reference proteome</keyword>
<gene>
    <name evidence="2" type="ORF">K7G82_24980</name>
</gene>
<dbReference type="InterPro" id="IPR012338">
    <property type="entry name" value="Beta-lactam/transpept-like"/>
</dbReference>
<dbReference type="RefSeq" id="WP_222992678.1">
    <property type="nucleotide sequence ID" value="NZ_JAINVV010000012.1"/>
</dbReference>
<sequence>MDLLTIDSPDDVRAGGFYDRRYEAVAGAFLSNFRARGEVGAAVCVYEGGVPVVDLWGGMADPATGRPWAADTLVCMMSVGKALAALCLLRLVDRGAVALDRPVADYWPGFGQAGKQSITVAQILDGLASLVWIDEAPDGSLMDWEQMVAAIERQSPNWPPGTAGAYHSMSAGFLFGELVRRVDGRDIGTFFREEIALPLGMDYRFGVTAEMSGRIAPLLPSNESATLNALADVNTPLGRAWRPQPAVEDFFNSPAFREGLFPSANGHGNARGVARLYAAFANHGEIDGVRILSAGLTGRLSDAAWHADCALTGREFAYGLGFFQNLPQPAIMGPSARSFGHPGAGGAIGFADPEHNLAFAYSPNKMCGGASIGDRCSALIAAVYS</sequence>
<evidence type="ECO:0000313" key="3">
    <source>
        <dbReference type="Proteomes" id="UP000706039"/>
    </source>
</evidence>
<protein>
    <submittedName>
        <fullName evidence="2">Beta-lactamase family protein</fullName>
    </submittedName>
</protein>
<accession>A0ABS7PW36</accession>
<evidence type="ECO:0000313" key="2">
    <source>
        <dbReference type="EMBL" id="MBY8825580.1"/>
    </source>
</evidence>
<proteinExistence type="predicted"/>
<evidence type="ECO:0000259" key="1">
    <source>
        <dbReference type="Pfam" id="PF00144"/>
    </source>
</evidence>
<feature type="domain" description="Beta-lactamase-related" evidence="1">
    <location>
        <begin position="33"/>
        <end position="366"/>
    </location>
</feature>
<dbReference type="PANTHER" id="PTHR43319:SF3">
    <property type="entry name" value="BETA-LACTAMASE-RELATED DOMAIN-CONTAINING PROTEIN"/>
    <property type="match status" value="1"/>
</dbReference>
<organism evidence="2 3">
    <name type="scientific">Sphingomonas colocasiae</name>
    <dbReference type="NCBI Taxonomy" id="1848973"/>
    <lineage>
        <taxon>Bacteria</taxon>
        <taxon>Pseudomonadati</taxon>
        <taxon>Pseudomonadota</taxon>
        <taxon>Alphaproteobacteria</taxon>
        <taxon>Sphingomonadales</taxon>
        <taxon>Sphingomonadaceae</taxon>
        <taxon>Sphingomonas</taxon>
    </lineage>
</organism>
<dbReference type="Pfam" id="PF00144">
    <property type="entry name" value="Beta-lactamase"/>
    <property type="match status" value="1"/>
</dbReference>
<comment type="caution">
    <text evidence="2">The sequence shown here is derived from an EMBL/GenBank/DDBJ whole genome shotgun (WGS) entry which is preliminary data.</text>
</comment>
<dbReference type="PANTHER" id="PTHR43319">
    <property type="entry name" value="BETA-LACTAMASE-RELATED"/>
    <property type="match status" value="1"/>
</dbReference>
<dbReference type="InterPro" id="IPR001466">
    <property type="entry name" value="Beta-lactam-related"/>
</dbReference>
<dbReference type="EMBL" id="JAINVV010000012">
    <property type="protein sequence ID" value="MBY8825580.1"/>
    <property type="molecule type" value="Genomic_DNA"/>
</dbReference>
<name>A0ABS7PW36_9SPHN</name>
<dbReference type="SUPFAM" id="SSF56601">
    <property type="entry name" value="beta-lactamase/transpeptidase-like"/>
    <property type="match status" value="1"/>
</dbReference>
<dbReference type="Gene3D" id="3.40.710.10">
    <property type="entry name" value="DD-peptidase/beta-lactamase superfamily"/>
    <property type="match status" value="1"/>
</dbReference>